<dbReference type="Pfam" id="PF02321">
    <property type="entry name" value="OEP"/>
    <property type="match status" value="1"/>
</dbReference>
<dbReference type="PANTHER" id="PTHR30026:SF20">
    <property type="entry name" value="OUTER MEMBRANE PROTEIN TOLC"/>
    <property type="match status" value="1"/>
</dbReference>
<sequence>MVTPAKAQQQQQLSGRPQGGASVSAQQSTAPGGSSSSVDVLNTTVQVQGSYIGSVPDTISGAVHLNLHDAIQRALKTNLGTVGASASQQQARGVRLASLSALLPSITGSISENVNRFDLQSEGLSASTFGGAGASFPTAVGPVHYYDAHAAVSEDLLDPAAVHNLRSARASENAALLNFKDARELVVYATAGTYLQLLATMAEVESERVQVDYAQASYKQAAAQNSVGTKSTVDTNKILIQLETEQQRLLSRQTDYEKQKMQLERIMGLPLGATVIIDETLPYTPQPPISLEDALQQAVANRADLQAAKAQLRAAEQTVKASKSEYLPTFALSGTYGIEGTNPNQGISVYTGVASLSIPIWQGGKAKADVVQANAAVAQRKAELADQQQVVELDVRNAYLDMETATKQVTVAIDNRKLALATLKQSQDRFAAGVTTSVEVVQAHETLASAEQDYISSLYSHNLAKVSLARAIGDAEHTIPDLLKGN</sequence>
<evidence type="ECO:0000256" key="6">
    <source>
        <dbReference type="ARBA" id="ARBA00023136"/>
    </source>
</evidence>
<dbReference type="InterPro" id="IPR003423">
    <property type="entry name" value="OMP_efflux"/>
</dbReference>
<dbReference type="InterPro" id="IPR051906">
    <property type="entry name" value="TolC-like"/>
</dbReference>
<proteinExistence type="inferred from homology"/>
<dbReference type="GO" id="GO:1990281">
    <property type="term" value="C:efflux pump complex"/>
    <property type="evidence" value="ECO:0007669"/>
    <property type="project" value="TreeGrafter"/>
</dbReference>
<keyword evidence="7" id="KW-0998">Cell outer membrane</keyword>
<evidence type="ECO:0000256" key="2">
    <source>
        <dbReference type="ARBA" id="ARBA00007613"/>
    </source>
</evidence>
<evidence type="ECO:0000256" key="3">
    <source>
        <dbReference type="ARBA" id="ARBA00022448"/>
    </source>
</evidence>
<gene>
    <name evidence="10" type="ORF">RBB75_06175</name>
</gene>
<evidence type="ECO:0000256" key="7">
    <source>
        <dbReference type="ARBA" id="ARBA00023237"/>
    </source>
</evidence>
<keyword evidence="8" id="KW-0175">Coiled coil</keyword>
<dbReference type="GO" id="GO:0015288">
    <property type="term" value="F:porin activity"/>
    <property type="evidence" value="ECO:0007669"/>
    <property type="project" value="TreeGrafter"/>
</dbReference>
<organism evidence="10">
    <name type="scientific">Tunturiibacter empetritectus</name>
    <dbReference type="NCBI Taxonomy" id="3069691"/>
    <lineage>
        <taxon>Bacteria</taxon>
        <taxon>Pseudomonadati</taxon>
        <taxon>Acidobacteriota</taxon>
        <taxon>Terriglobia</taxon>
        <taxon>Terriglobales</taxon>
        <taxon>Acidobacteriaceae</taxon>
        <taxon>Tunturiibacter</taxon>
    </lineage>
</organism>
<evidence type="ECO:0000256" key="5">
    <source>
        <dbReference type="ARBA" id="ARBA00022692"/>
    </source>
</evidence>
<feature type="region of interest" description="Disordered" evidence="9">
    <location>
        <begin position="1"/>
        <end position="38"/>
    </location>
</feature>
<evidence type="ECO:0000256" key="4">
    <source>
        <dbReference type="ARBA" id="ARBA00022452"/>
    </source>
</evidence>
<dbReference type="RefSeq" id="WP_353069903.1">
    <property type="nucleotide sequence ID" value="NZ_CP132932.1"/>
</dbReference>
<comment type="subcellular location">
    <subcellularLocation>
        <location evidence="1">Cell outer membrane</location>
    </subcellularLocation>
</comment>
<keyword evidence="4" id="KW-1134">Transmembrane beta strand</keyword>
<dbReference type="SUPFAM" id="SSF56954">
    <property type="entry name" value="Outer membrane efflux proteins (OEP)"/>
    <property type="match status" value="1"/>
</dbReference>
<accession>A0AAU7ZFY2</accession>
<protein>
    <submittedName>
        <fullName evidence="10">TolC family protein</fullName>
    </submittedName>
</protein>
<dbReference type="Gene3D" id="1.20.1600.10">
    <property type="entry name" value="Outer membrane efflux proteins (OEP)"/>
    <property type="match status" value="1"/>
</dbReference>
<name>A0AAU7ZFY2_9BACT</name>
<dbReference type="GO" id="GO:0009279">
    <property type="term" value="C:cell outer membrane"/>
    <property type="evidence" value="ECO:0007669"/>
    <property type="project" value="UniProtKB-SubCell"/>
</dbReference>
<dbReference type="AlphaFoldDB" id="A0AAU7ZFY2"/>
<keyword evidence="3" id="KW-0813">Transport</keyword>
<evidence type="ECO:0000256" key="1">
    <source>
        <dbReference type="ARBA" id="ARBA00004442"/>
    </source>
</evidence>
<comment type="similarity">
    <text evidence="2">Belongs to the outer membrane factor (OMF) (TC 1.B.17) family.</text>
</comment>
<evidence type="ECO:0000256" key="9">
    <source>
        <dbReference type="SAM" id="MobiDB-lite"/>
    </source>
</evidence>
<keyword evidence="5" id="KW-0812">Transmembrane</keyword>
<dbReference type="EMBL" id="CP132932">
    <property type="protein sequence ID" value="XCB27905.1"/>
    <property type="molecule type" value="Genomic_DNA"/>
</dbReference>
<dbReference type="PANTHER" id="PTHR30026">
    <property type="entry name" value="OUTER MEMBRANE PROTEIN TOLC"/>
    <property type="match status" value="1"/>
</dbReference>
<reference evidence="10" key="2">
    <citation type="journal article" date="2024" name="Environ. Microbiol.">
        <title>Genome analysis and description of Tunturibacter gen. nov. expands the diversity of Terriglobia in tundra soils.</title>
        <authorList>
            <person name="Messyasz A."/>
            <person name="Mannisto M.K."/>
            <person name="Kerkhof L.J."/>
            <person name="Haggblom M.M."/>
        </authorList>
    </citation>
    <scope>NUCLEOTIDE SEQUENCE</scope>
    <source>
        <strain evidence="10">M8UP23</strain>
    </source>
</reference>
<keyword evidence="6" id="KW-0472">Membrane</keyword>
<feature type="compositionally biased region" description="Polar residues" evidence="9">
    <location>
        <begin position="21"/>
        <end position="38"/>
    </location>
</feature>
<reference evidence="10" key="1">
    <citation type="submission" date="2023-08" db="EMBL/GenBank/DDBJ databases">
        <authorList>
            <person name="Messyasz A."/>
            <person name="Mannisto M.K."/>
            <person name="Kerkhof L.J."/>
            <person name="Haggblom M."/>
        </authorList>
    </citation>
    <scope>NUCLEOTIDE SEQUENCE</scope>
    <source>
        <strain evidence="10">M8UP23</strain>
    </source>
</reference>
<evidence type="ECO:0000313" key="10">
    <source>
        <dbReference type="EMBL" id="XCB27905.1"/>
    </source>
</evidence>
<evidence type="ECO:0000256" key="8">
    <source>
        <dbReference type="SAM" id="Coils"/>
    </source>
</evidence>
<dbReference type="KEGG" id="temp:RBB75_06175"/>
<dbReference type="GO" id="GO:0015562">
    <property type="term" value="F:efflux transmembrane transporter activity"/>
    <property type="evidence" value="ECO:0007669"/>
    <property type="project" value="InterPro"/>
</dbReference>
<feature type="coiled-coil region" evidence="8">
    <location>
        <begin position="291"/>
        <end position="325"/>
    </location>
</feature>